<dbReference type="Pfam" id="PF13639">
    <property type="entry name" value="zf-RING_2"/>
    <property type="match status" value="1"/>
</dbReference>
<name>A0A2N5UDW7_9BASI</name>
<feature type="compositionally biased region" description="Basic and acidic residues" evidence="2">
    <location>
        <begin position="78"/>
        <end position="91"/>
    </location>
</feature>
<keyword evidence="6" id="KW-1185">Reference proteome</keyword>
<keyword evidence="1" id="KW-0862">Zinc</keyword>
<evidence type="ECO:0000256" key="2">
    <source>
        <dbReference type="SAM" id="MobiDB-lite"/>
    </source>
</evidence>
<organism evidence="5 6">
    <name type="scientific">Puccinia coronata f. sp. avenae</name>
    <dbReference type="NCBI Taxonomy" id="200324"/>
    <lineage>
        <taxon>Eukaryota</taxon>
        <taxon>Fungi</taxon>
        <taxon>Dikarya</taxon>
        <taxon>Basidiomycota</taxon>
        <taxon>Pucciniomycotina</taxon>
        <taxon>Pucciniomycetes</taxon>
        <taxon>Pucciniales</taxon>
        <taxon>Pucciniaceae</taxon>
        <taxon>Puccinia</taxon>
    </lineage>
</organism>
<comment type="caution">
    <text evidence="5">The sequence shown here is derived from an EMBL/GenBank/DDBJ whole genome shotgun (WGS) entry which is preliminary data.</text>
</comment>
<evidence type="ECO:0000313" key="5">
    <source>
        <dbReference type="EMBL" id="PLW35928.1"/>
    </source>
</evidence>
<dbReference type="Gene3D" id="3.30.40.10">
    <property type="entry name" value="Zinc/RING finger domain, C3HC4 (zinc finger)"/>
    <property type="match status" value="1"/>
</dbReference>
<gene>
    <name evidence="5" type="ORF">PCANC_17912</name>
</gene>
<keyword evidence="1" id="KW-0863">Zinc-finger</keyword>
<evidence type="ECO:0000256" key="3">
    <source>
        <dbReference type="SAM" id="SignalP"/>
    </source>
</evidence>
<dbReference type="InterPro" id="IPR001841">
    <property type="entry name" value="Znf_RING"/>
</dbReference>
<feature type="chain" id="PRO_5014698003" description="RING-type domain-containing protein" evidence="3">
    <location>
        <begin position="25"/>
        <end position="173"/>
    </location>
</feature>
<sequence length="173" mass="19360">MHLHFLTILTKWGFFVQILVEVHGSMPRGYPRGAKGQLESFLAPSSSRCTLLSKPKETVYMAAESKMDTGLSEDAEDLTTHRPSVTEENHLGKPHRPRKKQVRKPQLQCGKCPKAFDTDDTIVKLLPCGDFFHGPCIMNYLSSGSPLVDLTKPCPTCKDPITLLRVMPENKHT</sequence>
<protein>
    <recommendedName>
        <fullName evidence="4">RING-type domain-containing protein</fullName>
    </recommendedName>
</protein>
<dbReference type="AlphaFoldDB" id="A0A2N5UDW7"/>
<reference evidence="5 6" key="1">
    <citation type="submission" date="2017-11" db="EMBL/GenBank/DDBJ databases">
        <title>De novo assembly and phasing of dikaryotic genomes from two isolates of Puccinia coronata f. sp. avenae, the causal agent of oat crown rust.</title>
        <authorList>
            <person name="Miller M.E."/>
            <person name="Zhang Y."/>
            <person name="Omidvar V."/>
            <person name="Sperschneider J."/>
            <person name="Schwessinger B."/>
            <person name="Raley C."/>
            <person name="Palmer J.M."/>
            <person name="Garnica D."/>
            <person name="Upadhyaya N."/>
            <person name="Rathjen J."/>
            <person name="Taylor J.M."/>
            <person name="Park R.F."/>
            <person name="Dodds P.N."/>
            <person name="Hirsch C.D."/>
            <person name="Kianian S.F."/>
            <person name="Figueroa M."/>
        </authorList>
    </citation>
    <scope>NUCLEOTIDE SEQUENCE [LARGE SCALE GENOMIC DNA]</scope>
    <source>
        <strain evidence="5">12NC29</strain>
    </source>
</reference>
<dbReference type="STRING" id="200324.A0A2N5UDW7"/>
<evidence type="ECO:0000313" key="6">
    <source>
        <dbReference type="Proteomes" id="UP000235388"/>
    </source>
</evidence>
<dbReference type="Proteomes" id="UP000235388">
    <property type="component" value="Unassembled WGS sequence"/>
</dbReference>
<evidence type="ECO:0000256" key="1">
    <source>
        <dbReference type="PROSITE-ProRule" id="PRU00175"/>
    </source>
</evidence>
<feature type="domain" description="RING-type" evidence="4">
    <location>
        <begin position="109"/>
        <end position="158"/>
    </location>
</feature>
<evidence type="ECO:0000259" key="4">
    <source>
        <dbReference type="PROSITE" id="PS50089"/>
    </source>
</evidence>
<dbReference type="EMBL" id="PGCJ01000248">
    <property type="protein sequence ID" value="PLW35928.1"/>
    <property type="molecule type" value="Genomic_DNA"/>
</dbReference>
<keyword evidence="1" id="KW-0479">Metal-binding</keyword>
<dbReference type="GO" id="GO:0008270">
    <property type="term" value="F:zinc ion binding"/>
    <property type="evidence" value="ECO:0007669"/>
    <property type="project" value="UniProtKB-KW"/>
</dbReference>
<dbReference type="InterPro" id="IPR013083">
    <property type="entry name" value="Znf_RING/FYVE/PHD"/>
</dbReference>
<dbReference type="PROSITE" id="PS50089">
    <property type="entry name" value="ZF_RING_2"/>
    <property type="match status" value="1"/>
</dbReference>
<accession>A0A2N5UDW7</accession>
<feature type="compositionally biased region" description="Basic residues" evidence="2">
    <location>
        <begin position="92"/>
        <end position="103"/>
    </location>
</feature>
<dbReference type="SUPFAM" id="SSF57850">
    <property type="entry name" value="RING/U-box"/>
    <property type="match status" value="1"/>
</dbReference>
<proteinExistence type="predicted"/>
<dbReference type="OrthoDB" id="21204at2759"/>
<keyword evidence="3" id="KW-0732">Signal</keyword>
<feature type="signal peptide" evidence="3">
    <location>
        <begin position="1"/>
        <end position="24"/>
    </location>
</feature>
<feature type="region of interest" description="Disordered" evidence="2">
    <location>
        <begin position="68"/>
        <end position="105"/>
    </location>
</feature>